<keyword evidence="3 6" id="KW-0812">Transmembrane</keyword>
<comment type="caution">
    <text evidence="7">The sequence shown here is derived from an EMBL/GenBank/DDBJ whole genome shotgun (WGS) entry which is preliminary data.</text>
</comment>
<dbReference type="PANTHER" id="PTHR15876">
    <property type="entry name" value="TRANSMEMBRANE PROTEIN ADIPOCYTE-ASSOCIATED 1"/>
    <property type="match status" value="1"/>
</dbReference>
<evidence type="ECO:0000313" key="9">
    <source>
        <dbReference type="Proteomes" id="UP000824890"/>
    </source>
</evidence>
<evidence type="ECO:0000256" key="4">
    <source>
        <dbReference type="ARBA" id="ARBA00022989"/>
    </source>
</evidence>
<feature type="transmembrane region" description="Helical" evidence="6">
    <location>
        <begin position="108"/>
        <end position="131"/>
    </location>
</feature>
<evidence type="ECO:0000256" key="1">
    <source>
        <dbReference type="ARBA" id="ARBA00004141"/>
    </source>
</evidence>
<dbReference type="Proteomes" id="UP000824890">
    <property type="component" value="Unassembled WGS sequence"/>
</dbReference>
<feature type="transmembrane region" description="Helical" evidence="6">
    <location>
        <begin position="190"/>
        <end position="207"/>
    </location>
</feature>
<keyword evidence="5 6" id="KW-0472">Membrane</keyword>
<evidence type="ECO:0000256" key="6">
    <source>
        <dbReference type="SAM" id="Phobius"/>
    </source>
</evidence>
<dbReference type="EMBL" id="JAGKQM010000009">
    <property type="protein sequence ID" value="KAH0908583.1"/>
    <property type="molecule type" value="Genomic_DNA"/>
</dbReference>
<organism evidence="7 9">
    <name type="scientific">Brassica napus</name>
    <name type="common">Rape</name>
    <dbReference type="NCBI Taxonomy" id="3708"/>
    <lineage>
        <taxon>Eukaryota</taxon>
        <taxon>Viridiplantae</taxon>
        <taxon>Streptophyta</taxon>
        <taxon>Embryophyta</taxon>
        <taxon>Tracheophyta</taxon>
        <taxon>Spermatophyta</taxon>
        <taxon>Magnoliopsida</taxon>
        <taxon>eudicotyledons</taxon>
        <taxon>Gunneridae</taxon>
        <taxon>Pentapetalae</taxon>
        <taxon>rosids</taxon>
        <taxon>malvids</taxon>
        <taxon>Brassicales</taxon>
        <taxon>Brassicaceae</taxon>
        <taxon>Brassiceae</taxon>
        <taxon>Brassica</taxon>
    </lineage>
</organism>
<keyword evidence="9" id="KW-1185">Reference proteome</keyword>
<proteinExistence type="inferred from homology"/>
<dbReference type="PANTHER" id="PTHR15876:SF11">
    <property type="entry name" value="PROTEIN CANDIDATE G-PROTEIN COUPLED RECEPTOR 8"/>
    <property type="match status" value="1"/>
</dbReference>
<evidence type="ECO:0000256" key="2">
    <source>
        <dbReference type="ARBA" id="ARBA00010125"/>
    </source>
</evidence>
<comment type="similarity">
    <text evidence="2">Belongs to the UPF0359 family.</text>
</comment>
<feature type="transmembrane region" description="Helical" evidence="6">
    <location>
        <begin position="76"/>
        <end position="96"/>
    </location>
</feature>
<feature type="transmembrane region" description="Helical" evidence="6">
    <location>
        <begin position="143"/>
        <end position="170"/>
    </location>
</feature>
<evidence type="ECO:0008006" key="10">
    <source>
        <dbReference type="Google" id="ProtNLM"/>
    </source>
</evidence>
<protein>
    <recommendedName>
        <fullName evidence="10">Transmembrane protein adipocyte-associated 1 homolog</fullName>
    </recommendedName>
</protein>
<evidence type="ECO:0000313" key="8">
    <source>
        <dbReference type="EMBL" id="KAH0908583.1"/>
    </source>
</evidence>
<evidence type="ECO:0000256" key="3">
    <source>
        <dbReference type="ARBA" id="ARBA00022692"/>
    </source>
</evidence>
<dbReference type="EMBL" id="JAGKQM010003136">
    <property type="protein sequence ID" value="KAH0826305.1"/>
    <property type="molecule type" value="Genomic_DNA"/>
</dbReference>
<dbReference type="InterPro" id="IPR018781">
    <property type="entry name" value="TPRA1/CAND2/CAND8"/>
</dbReference>
<gene>
    <name evidence="8" type="ORF">HID58_031904</name>
    <name evidence="7" type="ORF">HID58_092559</name>
</gene>
<dbReference type="Pfam" id="PF10160">
    <property type="entry name" value="Tmemb_40"/>
    <property type="match status" value="1"/>
</dbReference>
<comment type="subcellular location">
    <subcellularLocation>
        <location evidence="1">Membrane</location>
        <topology evidence="1">Multi-pass membrane protein</topology>
    </subcellularLocation>
</comment>
<feature type="transmembrane region" description="Helical" evidence="6">
    <location>
        <begin position="219"/>
        <end position="243"/>
    </location>
</feature>
<evidence type="ECO:0000313" key="7">
    <source>
        <dbReference type="EMBL" id="KAH0826305.1"/>
    </source>
</evidence>
<name>A0ABQ7WYG9_BRANA</name>
<evidence type="ECO:0000256" key="5">
    <source>
        <dbReference type="ARBA" id="ARBA00023136"/>
    </source>
</evidence>
<accession>A0ABQ7WYG9</accession>
<feature type="transmembrane region" description="Helical" evidence="6">
    <location>
        <begin position="37"/>
        <end position="56"/>
    </location>
</feature>
<reference evidence="7 9" key="1">
    <citation type="submission" date="2021-05" db="EMBL/GenBank/DDBJ databases">
        <title>Genome Assembly of Synthetic Allotetraploid Brassica napus Reveals Homoeologous Exchanges between Subgenomes.</title>
        <authorList>
            <person name="Davis J.T."/>
        </authorList>
    </citation>
    <scope>NUCLEOTIDE SEQUENCE [LARGE SCALE GENOMIC DNA]</scope>
    <source>
        <strain evidence="9">cv. Da-Ae</strain>
        <tissue evidence="7">Seedling</tissue>
    </source>
</reference>
<keyword evidence="4 6" id="KW-1133">Transmembrane helix</keyword>
<sequence>MRFLEELPLSPSLITQLNPNSTAKGYGGGWVDRCHGFLHNTLLVAASLFFVGYLAYEARKSFSKLSNRRSFIMIGYYASLWLVSLLNLAWCCLQGWECSPGKEVAWNLLTLFTTSGMLFLEVSLVAFLFQGNYASGAEALTRTFLISGFVIALDLLLKAIYVFGFGVSLFIDNNENVQNWRERLPARPAFYKYITIMFALYGLYLIASAFSANGAHFGFWLYGVMSVCYHALYLPLLYITFLADFFQEEDLNLENVYYSEMKDAGFFDADWE</sequence>